<sequence>MSSKSPLTVLKIPRKQRRVKQMFGIEDCPDKLDYYLLGIISIHMLRPNSQLYNPPPRQLQGGETSDQALSGPLRATEVTSITYPFA</sequence>
<reference evidence="2" key="2">
    <citation type="journal article" date="2018" name="Mol. Plant Microbe Interact.">
        <title>Genome sequence resources for the wheat stripe rust pathogen (Puccinia striiformis f. sp. tritici) and the barley stripe rust pathogen (Puccinia striiformis f. sp. hordei).</title>
        <authorList>
            <person name="Xia C."/>
            <person name="Wang M."/>
            <person name="Yin C."/>
            <person name="Cornejo O.E."/>
            <person name="Hulbert S.H."/>
            <person name="Chen X."/>
        </authorList>
    </citation>
    <scope>NUCLEOTIDE SEQUENCE [LARGE SCALE GENOMIC DNA]</scope>
    <source>
        <strain evidence="2">93-210</strain>
    </source>
</reference>
<name>A0ACC0ELA5_9BASI</name>
<reference evidence="1 2" key="3">
    <citation type="journal article" date="2022" name="Microbiol. Spectr.">
        <title>Folding features and dynamics of 3D genome architecture in plant fungal pathogens.</title>
        <authorList>
            <person name="Xia C."/>
        </authorList>
    </citation>
    <scope>NUCLEOTIDE SEQUENCE [LARGE SCALE GENOMIC DNA]</scope>
    <source>
        <strain evidence="1 2">93-210</strain>
    </source>
</reference>
<protein>
    <submittedName>
        <fullName evidence="1">Uncharacterized protein</fullName>
    </submittedName>
</protein>
<dbReference type="EMBL" id="CM045870">
    <property type="protein sequence ID" value="KAI7954176.1"/>
    <property type="molecule type" value="Genomic_DNA"/>
</dbReference>
<keyword evidence="2" id="KW-1185">Reference proteome</keyword>
<comment type="caution">
    <text evidence="1">The sequence shown here is derived from an EMBL/GenBank/DDBJ whole genome shotgun (WGS) entry which is preliminary data.</text>
</comment>
<proteinExistence type="predicted"/>
<organism evidence="1 2">
    <name type="scientific">Puccinia striiformis f. sp. tritici</name>
    <dbReference type="NCBI Taxonomy" id="168172"/>
    <lineage>
        <taxon>Eukaryota</taxon>
        <taxon>Fungi</taxon>
        <taxon>Dikarya</taxon>
        <taxon>Basidiomycota</taxon>
        <taxon>Pucciniomycotina</taxon>
        <taxon>Pucciniomycetes</taxon>
        <taxon>Pucciniales</taxon>
        <taxon>Pucciniaceae</taxon>
        <taxon>Puccinia</taxon>
    </lineage>
</organism>
<accession>A0ACC0ELA5</accession>
<evidence type="ECO:0000313" key="1">
    <source>
        <dbReference type="EMBL" id="KAI7954176.1"/>
    </source>
</evidence>
<gene>
    <name evidence="1" type="ORF">MJO28_006723</name>
</gene>
<evidence type="ECO:0000313" key="2">
    <source>
        <dbReference type="Proteomes" id="UP001060170"/>
    </source>
</evidence>
<dbReference type="Proteomes" id="UP001060170">
    <property type="component" value="Chromosome 6"/>
</dbReference>
<reference evidence="2" key="1">
    <citation type="journal article" date="2018" name="BMC Genomics">
        <title>Genomic insights into host adaptation between the wheat stripe rust pathogen (Puccinia striiformis f. sp. tritici) and the barley stripe rust pathogen (Puccinia striiformis f. sp. hordei).</title>
        <authorList>
            <person name="Xia C."/>
            <person name="Wang M."/>
            <person name="Yin C."/>
            <person name="Cornejo O.E."/>
            <person name="Hulbert S.H."/>
            <person name="Chen X."/>
        </authorList>
    </citation>
    <scope>NUCLEOTIDE SEQUENCE [LARGE SCALE GENOMIC DNA]</scope>
    <source>
        <strain evidence="2">93-210</strain>
    </source>
</reference>